<gene>
    <name evidence="10" type="primary">trxB</name>
    <name evidence="10" type="ORF">MOX91_01410</name>
</gene>
<organism evidence="10 11">
    <name type="scientific">Intestinicryptomonas porci</name>
    <dbReference type="NCBI Taxonomy" id="2926320"/>
    <lineage>
        <taxon>Bacteria</taxon>
        <taxon>Pseudomonadati</taxon>
        <taxon>Verrucomicrobiota</taxon>
        <taxon>Opitutia</taxon>
        <taxon>Opitutales</taxon>
        <taxon>Intestinicryptomonaceae</taxon>
        <taxon>Intestinicryptomonas</taxon>
    </lineage>
</organism>
<dbReference type="Pfam" id="PF07992">
    <property type="entry name" value="Pyr_redox_2"/>
    <property type="match status" value="1"/>
</dbReference>
<sequence length="304" mass="32224">MENVIIIGSGCAGMSAAIYTARGGLSPLVIEGLQPGGQITTTSEVENFPGFPDGIDGFGLVWNMRTQAEKFGAKILNAVVESVDFSSETKKIFCSGNQVFEAKKVIIATGASARLTGAKNEKELFGGKGVSTCATCDGAFYRGKDVVVVGGGDSACEEAVFLTRFANSVKLIHRRGELRASKIMADRLLKNEKIAPVWDSVVKEVLVGDDGKCAGILVENVKDNSVSKIDCQGVFVAIGHKPNTDVFKGKIDMDEEGYIIPAQNSLVRTNVENVFVAGDCSDKHFRQAITASAMGAMAGIEVSR</sequence>
<dbReference type="PANTHER" id="PTHR48105">
    <property type="entry name" value="THIOREDOXIN REDUCTASE 1-RELATED-RELATED"/>
    <property type="match status" value="1"/>
</dbReference>
<evidence type="ECO:0000256" key="5">
    <source>
        <dbReference type="ARBA" id="ARBA00023157"/>
    </source>
</evidence>
<evidence type="ECO:0000259" key="9">
    <source>
        <dbReference type="Pfam" id="PF07992"/>
    </source>
</evidence>
<dbReference type="InterPro" id="IPR008255">
    <property type="entry name" value="Pyr_nucl-diS_OxRdtase_2_AS"/>
</dbReference>
<dbReference type="Gene3D" id="3.50.50.60">
    <property type="entry name" value="FAD/NAD(P)-binding domain"/>
    <property type="match status" value="2"/>
</dbReference>
<keyword evidence="2 7" id="KW-0285">Flavoprotein</keyword>
<dbReference type="EMBL" id="JALBUT010000001">
    <property type="protein sequence ID" value="MDX8414845.1"/>
    <property type="molecule type" value="Genomic_DNA"/>
</dbReference>
<reference evidence="10 11" key="1">
    <citation type="submission" date="2022-03" db="EMBL/GenBank/DDBJ databases">
        <title>Novel taxa within the pig intestine.</title>
        <authorList>
            <person name="Wylensek D."/>
            <person name="Bishof K."/>
            <person name="Afrizal A."/>
            <person name="Clavel T."/>
        </authorList>
    </citation>
    <scope>NUCLEOTIDE SEQUENCE [LARGE SCALE GENOMIC DNA]</scope>
    <source>
        <strain evidence="10 11">CLA-KB-P66</strain>
    </source>
</reference>
<keyword evidence="11" id="KW-1185">Reference proteome</keyword>
<dbReference type="PROSITE" id="PS00573">
    <property type="entry name" value="PYRIDINE_REDOX_2"/>
    <property type="match status" value="1"/>
</dbReference>
<evidence type="ECO:0000256" key="1">
    <source>
        <dbReference type="ARBA" id="ARBA00009333"/>
    </source>
</evidence>
<evidence type="ECO:0000256" key="3">
    <source>
        <dbReference type="ARBA" id="ARBA00022827"/>
    </source>
</evidence>
<comment type="cofactor">
    <cofactor evidence="8">
        <name>FAD</name>
        <dbReference type="ChEBI" id="CHEBI:57692"/>
    </cofactor>
    <text evidence="8">Binds 1 FAD per subunit.</text>
</comment>
<dbReference type="PRINTS" id="PR00469">
    <property type="entry name" value="PNDRDTASEII"/>
</dbReference>
<evidence type="ECO:0000256" key="4">
    <source>
        <dbReference type="ARBA" id="ARBA00023002"/>
    </source>
</evidence>
<protein>
    <recommendedName>
        <fullName evidence="7">Thioredoxin reductase</fullName>
        <ecNumber evidence="7">1.8.1.9</ecNumber>
    </recommendedName>
</protein>
<dbReference type="RefSeq" id="WP_370396291.1">
    <property type="nucleotide sequence ID" value="NZ_JALBUT010000001.1"/>
</dbReference>
<keyword evidence="6 7" id="KW-0676">Redox-active center</keyword>
<evidence type="ECO:0000256" key="2">
    <source>
        <dbReference type="ARBA" id="ARBA00022630"/>
    </source>
</evidence>
<keyword evidence="5" id="KW-1015">Disulfide bond</keyword>
<dbReference type="InterPro" id="IPR036188">
    <property type="entry name" value="FAD/NAD-bd_sf"/>
</dbReference>
<dbReference type="PRINTS" id="PR00368">
    <property type="entry name" value="FADPNR"/>
</dbReference>
<evidence type="ECO:0000256" key="8">
    <source>
        <dbReference type="RuleBase" id="RU003881"/>
    </source>
</evidence>
<name>A0ABU4WE54_9BACT</name>
<dbReference type="GO" id="GO:0004791">
    <property type="term" value="F:thioredoxin-disulfide reductase (NADPH) activity"/>
    <property type="evidence" value="ECO:0007669"/>
    <property type="project" value="UniProtKB-EC"/>
</dbReference>
<comment type="caution">
    <text evidence="10">The sequence shown here is derived from an EMBL/GenBank/DDBJ whole genome shotgun (WGS) entry which is preliminary data.</text>
</comment>
<accession>A0ABU4WE54</accession>
<evidence type="ECO:0000256" key="6">
    <source>
        <dbReference type="ARBA" id="ARBA00023284"/>
    </source>
</evidence>
<keyword evidence="8" id="KW-0521">NADP</keyword>
<dbReference type="SUPFAM" id="SSF51905">
    <property type="entry name" value="FAD/NAD(P)-binding domain"/>
    <property type="match status" value="1"/>
</dbReference>
<evidence type="ECO:0000256" key="7">
    <source>
        <dbReference type="RuleBase" id="RU003880"/>
    </source>
</evidence>
<dbReference type="InterPro" id="IPR023753">
    <property type="entry name" value="FAD/NAD-binding_dom"/>
</dbReference>
<comment type="subunit">
    <text evidence="7">Homodimer.</text>
</comment>
<evidence type="ECO:0000313" key="11">
    <source>
        <dbReference type="Proteomes" id="UP001275932"/>
    </source>
</evidence>
<comment type="catalytic activity">
    <reaction evidence="7">
        <text>[thioredoxin]-dithiol + NADP(+) = [thioredoxin]-disulfide + NADPH + H(+)</text>
        <dbReference type="Rhea" id="RHEA:20345"/>
        <dbReference type="Rhea" id="RHEA-COMP:10698"/>
        <dbReference type="Rhea" id="RHEA-COMP:10700"/>
        <dbReference type="ChEBI" id="CHEBI:15378"/>
        <dbReference type="ChEBI" id="CHEBI:29950"/>
        <dbReference type="ChEBI" id="CHEBI:50058"/>
        <dbReference type="ChEBI" id="CHEBI:57783"/>
        <dbReference type="ChEBI" id="CHEBI:58349"/>
        <dbReference type="EC" id="1.8.1.9"/>
    </reaction>
</comment>
<keyword evidence="4 7" id="KW-0560">Oxidoreductase</keyword>
<dbReference type="Proteomes" id="UP001275932">
    <property type="component" value="Unassembled WGS sequence"/>
</dbReference>
<evidence type="ECO:0000313" key="10">
    <source>
        <dbReference type="EMBL" id="MDX8414845.1"/>
    </source>
</evidence>
<dbReference type="EC" id="1.8.1.9" evidence="7"/>
<dbReference type="InterPro" id="IPR050097">
    <property type="entry name" value="Ferredoxin-NADP_redctase_2"/>
</dbReference>
<comment type="similarity">
    <text evidence="1 7">Belongs to the class-II pyridine nucleotide-disulfide oxidoreductase family.</text>
</comment>
<dbReference type="NCBIfam" id="TIGR01292">
    <property type="entry name" value="TRX_reduct"/>
    <property type="match status" value="1"/>
</dbReference>
<proteinExistence type="inferred from homology"/>
<dbReference type="InterPro" id="IPR005982">
    <property type="entry name" value="Thioredox_Rdtase"/>
</dbReference>
<keyword evidence="3 7" id="KW-0274">FAD</keyword>
<feature type="domain" description="FAD/NAD(P)-binding" evidence="9">
    <location>
        <begin position="3"/>
        <end position="295"/>
    </location>
</feature>